<evidence type="ECO:0000256" key="2">
    <source>
        <dbReference type="ARBA" id="ARBA00022576"/>
    </source>
</evidence>
<dbReference type="InterPro" id="IPR005814">
    <property type="entry name" value="Aminotrans_3"/>
</dbReference>
<accession>A0A1F7SKU3</accession>
<protein>
    <submittedName>
        <fullName evidence="6">Aminotransferase class III</fullName>
    </submittedName>
</protein>
<dbReference type="CDD" id="cd00610">
    <property type="entry name" value="OAT_like"/>
    <property type="match status" value="1"/>
</dbReference>
<dbReference type="InterPro" id="IPR015421">
    <property type="entry name" value="PyrdxlP-dep_Trfase_major"/>
</dbReference>
<dbReference type="Proteomes" id="UP000178082">
    <property type="component" value="Unassembled WGS sequence"/>
</dbReference>
<dbReference type="STRING" id="1817883.A3G31_12215"/>
<dbReference type="Pfam" id="PF00202">
    <property type="entry name" value="Aminotran_3"/>
    <property type="match status" value="1"/>
</dbReference>
<comment type="similarity">
    <text evidence="5">Belongs to the class-III pyridoxal-phosphate-dependent aminotransferase family.</text>
</comment>
<evidence type="ECO:0000256" key="5">
    <source>
        <dbReference type="RuleBase" id="RU003560"/>
    </source>
</evidence>
<dbReference type="AlphaFoldDB" id="A0A1F7SKU3"/>
<evidence type="ECO:0000313" key="7">
    <source>
        <dbReference type="Proteomes" id="UP000178082"/>
    </source>
</evidence>
<organism evidence="6 7">
    <name type="scientific">Candidatus Schekmanbacteria bacterium RIFCSPLOWO2_12_FULL_38_15</name>
    <dbReference type="NCBI Taxonomy" id="1817883"/>
    <lineage>
        <taxon>Bacteria</taxon>
        <taxon>Candidatus Schekmaniibacteriota</taxon>
    </lineage>
</organism>
<dbReference type="PANTHER" id="PTHR11986">
    <property type="entry name" value="AMINOTRANSFERASE CLASS III"/>
    <property type="match status" value="1"/>
</dbReference>
<keyword evidence="3 6" id="KW-0808">Transferase</keyword>
<dbReference type="Gene3D" id="3.40.640.10">
    <property type="entry name" value="Type I PLP-dependent aspartate aminotransferase-like (Major domain)"/>
    <property type="match status" value="1"/>
</dbReference>
<comment type="cofactor">
    <cofactor evidence="1">
        <name>pyridoxal 5'-phosphate</name>
        <dbReference type="ChEBI" id="CHEBI:597326"/>
    </cofactor>
</comment>
<dbReference type="GO" id="GO:0042802">
    <property type="term" value="F:identical protein binding"/>
    <property type="evidence" value="ECO:0007669"/>
    <property type="project" value="TreeGrafter"/>
</dbReference>
<dbReference type="GO" id="GO:0008483">
    <property type="term" value="F:transaminase activity"/>
    <property type="evidence" value="ECO:0007669"/>
    <property type="project" value="UniProtKB-KW"/>
</dbReference>
<dbReference type="EMBL" id="MGDI01000012">
    <property type="protein sequence ID" value="OGL54400.1"/>
    <property type="molecule type" value="Genomic_DNA"/>
</dbReference>
<dbReference type="GO" id="GO:0030170">
    <property type="term" value="F:pyridoxal phosphate binding"/>
    <property type="evidence" value="ECO:0007669"/>
    <property type="project" value="InterPro"/>
</dbReference>
<gene>
    <name evidence="6" type="ORF">A3G31_12215</name>
</gene>
<proteinExistence type="inferred from homology"/>
<name>A0A1F7SKU3_9BACT</name>
<dbReference type="PROSITE" id="PS00600">
    <property type="entry name" value="AA_TRANSFER_CLASS_3"/>
    <property type="match status" value="1"/>
</dbReference>
<keyword evidence="2 6" id="KW-0032">Aminotransferase</keyword>
<keyword evidence="4 5" id="KW-0663">Pyridoxal phosphate</keyword>
<reference evidence="6 7" key="1">
    <citation type="journal article" date="2016" name="Nat. Commun.">
        <title>Thousands of microbial genomes shed light on interconnected biogeochemical processes in an aquifer system.</title>
        <authorList>
            <person name="Anantharaman K."/>
            <person name="Brown C.T."/>
            <person name="Hug L.A."/>
            <person name="Sharon I."/>
            <person name="Castelle C.J."/>
            <person name="Probst A.J."/>
            <person name="Thomas B.C."/>
            <person name="Singh A."/>
            <person name="Wilkins M.J."/>
            <person name="Karaoz U."/>
            <person name="Brodie E.L."/>
            <person name="Williams K.H."/>
            <person name="Hubbard S.S."/>
            <person name="Banfield J.F."/>
        </authorList>
    </citation>
    <scope>NUCLEOTIDE SEQUENCE [LARGE SCALE GENOMIC DNA]</scope>
</reference>
<dbReference type="InterPro" id="IPR049704">
    <property type="entry name" value="Aminotrans_3_PPA_site"/>
</dbReference>
<evidence type="ECO:0000256" key="1">
    <source>
        <dbReference type="ARBA" id="ARBA00001933"/>
    </source>
</evidence>
<evidence type="ECO:0000256" key="4">
    <source>
        <dbReference type="ARBA" id="ARBA00022898"/>
    </source>
</evidence>
<dbReference type="InterPro" id="IPR015424">
    <property type="entry name" value="PyrdxlP-dep_Trfase"/>
</dbReference>
<evidence type="ECO:0000313" key="6">
    <source>
        <dbReference type="EMBL" id="OGL54400.1"/>
    </source>
</evidence>
<comment type="caution">
    <text evidence="6">The sequence shown here is derived from an EMBL/GenBank/DDBJ whole genome shotgun (WGS) entry which is preliminary data.</text>
</comment>
<dbReference type="SUPFAM" id="SSF53383">
    <property type="entry name" value="PLP-dependent transferases"/>
    <property type="match status" value="1"/>
</dbReference>
<evidence type="ECO:0000256" key="3">
    <source>
        <dbReference type="ARBA" id="ARBA00022679"/>
    </source>
</evidence>
<dbReference type="InterPro" id="IPR050103">
    <property type="entry name" value="Class-III_PLP-dep_AT"/>
</dbReference>
<dbReference type="InterPro" id="IPR015422">
    <property type="entry name" value="PyrdxlP-dep_Trfase_small"/>
</dbReference>
<dbReference type="PANTHER" id="PTHR11986:SF79">
    <property type="entry name" value="ACETYLORNITHINE AMINOTRANSFERASE, MITOCHONDRIAL"/>
    <property type="match status" value="1"/>
</dbReference>
<dbReference type="PIRSF" id="PIRSF000521">
    <property type="entry name" value="Transaminase_4ab_Lys_Orn"/>
    <property type="match status" value="1"/>
</dbReference>
<dbReference type="Gene3D" id="3.90.1150.10">
    <property type="entry name" value="Aspartate Aminotransferase, domain 1"/>
    <property type="match status" value="1"/>
</dbReference>
<sequence>MSGHSFSLIPQKVPPVDSKYRKIKTMIPVPESLAIFDLLGKLESRSMHGQLPVVWDRAENFQVFDPYGNSWIDFTSTIFLANSGHANPKIISALQKMLDQKLLHTYTFANESRIEFLKKLIEISPVQFEKAFLLSSGTEATECAIKLIRMHGQSIKPSKIGIISFQGGMHGRTMGAEMLKGDPKGIAWIGYMDPNIHHLPIPYPWTTKIKNRDDLSWKEHFCNDMEVLKKKGLDFSNIAGFMIESYIGWSAMFFPVEYIQGLADFAKKYNILVAFDEIQSGFGRTGKLFAYQHYGVEPDLLCLGKGLSGSLPLSAVIGRVSIMDLPDIGSMSSTHSANPLCCAAGLANIEAIEEGKLIKESERKGKLLHGCLTKLKNKYSDRISYIFGTGLIAGIIFKNPVTGEADALFPTKVCEKAMQKGVILVHTGRESIKMGPPLTIPDDALLEGLEVLEESIIEVAKDS</sequence>